<dbReference type="SUPFAM" id="SSF48264">
    <property type="entry name" value="Cytochrome P450"/>
    <property type="match status" value="1"/>
</dbReference>
<feature type="transmembrane region" description="Helical" evidence="8">
    <location>
        <begin position="12"/>
        <end position="30"/>
    </location>
</feature>
<evidence type="ECO:0000256" key="8">
    <source>
        <dbReference type="SAM" id="Phobius"/>
    </source>
</evidence>
<proteinExistence type="inferred from homology"/>
<keyword evidence="4 7" id="KW-0560">Oxidoreductase</keyword>
<evidence type="ECO:0000256" key="7">
    <source>
        <dbReference type="RuleBase" id="RU000461"/>
    </source>
</evidence>
<dbReference type="PANTHER" id="PTHR24302">
    <property type="entry name" value="CYTOCHROME P450 FAMILY 3"/>
    <property type="match status" value="1"/>
</dbReference>
<dbReference type="Gene3D" id="1.10.630.10">
    <property type="entry name" value="Cytochrome P450"/>
    <property type="match status" value="1"/>
</dbReference>
<comment type="function">
    <text evidence="6">Cytochromes P450 are a group of heme-thiolate monooxygenases. They oxidize a variety of structurally unrelated compounds, including steroids, fatty acids, and xenobiotics.</text>
</comment>
<protein>
    <recommendedName>
        <fullName evidence="11">Cytochrome P450</fullName>
    </recommendedName>
</protein>
<dbReference type="InterPro" id="IPR001128">
    <property type="entry name" value="Cyt_P450"/>
</dbReference>
<evidence type="ECO:0008006" key="11">
    <source>
        <dbReference type="Google" id="ProtNLM"/>
    </source>
</evidence>
<dbReference type="InterPro" id="IPR050705">
    <property type="entry name" value="Cytochrome_P450_3A"/>
</dbReference>
<dbReference type="PRINTS" id="PR00385">
    <property type="entry name" value="P450"/>
</dbReference>
<sequence length="509" mass="59505">MFLDSNSFFYNLWPGLLIVCFLFLVLSFYIKRKWQVLERLNIPHDPPSLLNIGHFRTFYSKSENFFIQDLERKKRFGLIYGFYVGLQPRIVIHDPNILRQIYVKQFSNFRDRQRTFNRINGRVMNLSLTAVCGEHWKRIRHTISPFFSTSSLKKTIQFIETSSDRLAANLNNTIKLGRFEAKELFGRYSIEVISLAAFGVDIQCQDGPNSYENKQVKMVKKMFNVSLLKSRMFRLFMLFPNIQYIAEKFNYSLYASGTIDYFSRLADKIKTTTKDKQQVNDVMQMMLSNEIKDTTTMQHTRKGMTNEEITANSVMMITGGYETTANALTFLAYNLATHKDAQARVYREVQTAITKYGGFTYNAFGKMKYLTMCINESLRLYSTVGRNIRFCENDTIINGVKIPKGVHVEIPVYGLSHDEEYWTDPYHFNPQRMEDMNKIDPMVFQPFGGGPRNCIGMRFAMMEIKMAICKILKEFELDVCDDTPPPPLEMTYRASMQPKETIYLRVFRR</sequence>
<dbReference type="PROSITE" id="PS00086">
    <property type="entry name" value="CYTOCHROME_P450"/>
    <property type="match status" value="1"/>
</dbReference>
<dbReference type="InterPro" id="IPR002401">
    <property type="entry name" value="Cyt_P450_E_grp-I"/>
</dbReference>
<dbReference type="InterPro" id="IPR036396">
    <property type="entry name" value="Cyt_P450_sf"/>
</dbReference>
<evidence type="ECO:0000256" key="5">
    <source>
        <dbReference type="ARBA" id="ARBA00023004"/>
    </source>
</evidence>
<dbReference type="CDD" id="cd11055">
    <property type="entry name" value="CYP3A-like"/>
    <property type="match status" value="1"/>
</dbReference>
<evidence type="ECO:0000256" key="4">
    <source>
        <dbReference type="ARBA" id="ARBA00023002"/>
    </source>
</evidence>
<keyword evidence="7" id="KW-0503">Monooxygenase</keyword>
<evidence type="ECO:0000313" key="9">
    <source>
        <dbReference type="EMBL" id="CAK8695965.1"/>
    </source>
</evidence>
<keyword evidence="8" id="KW-1133">Transmembrane helix</keyword>
<reference evidence="9 10" key="1">
    <citation type="submission" date="2024-02" db="EMBL/GenBank/DDBJ databases">
        <authorList>
            <person name="Daric V."/>
            <person name="Darras S."/>
        </authorList>
    </citation>
    <scope>NUCLEOTIDE SEQUENCE [LARGE SCALE GENOMIC DNA]</scope>
</reference>
<accession>A0ABP0GWP5</accession>
<dbReference type="InterPro" id="IPR017972">
    <property type="entry name" value="Cyt_P450_CS"/>
</dbReference>
<dbReference type="EMBL" id="CAWYQH010000152">
    <property type="protein sequence ID" value="CAK8695965.1"/>
    <property type="molecule type" value="Genomic_DNA"/>
</dbReference>
<name>A0ABP0GWP5_CLALP</name>
<keyword evidence="8" id="KW-0812">Transmembrane</keyword>
<dbReference type="Pfam" id="PF00067">
    <property type="entry name" value="p450"/>
    <property type="match status" value="1"/>
</dbReference>
<comment type="caution">
    <text evidence="9">The sequence shown here is derived from an EMBL/GenBank/DDBJ whole genome shotgun (WGS) entry which is preliminary data.</text>
</comment>
<dbReference type="PANTHER" id="PTHR24302:SF15">
    <property type="entry name" value="FATTY-ACID PEROXYGENASE"/>
    <property type="match status" value="1"/>
</dbReference>
<evidence type="ECO:0000256" key="3">
    <source>
        <dbReference type="ARBA" id="ARBA00022723"/>
    </source>
</evidence>
<evidence type="ECO:0000256" key="6">
    <source>
        <dbReference type="ARBA" id="ARBA00043906"/>
    </source>
</evidence>
<keyword evidence="2 7" id="KW-0349">Heme</keyword>
<keyword evidence="3 7" id="KW-0479">Metal-binding</keyword>
<comment type="similarity">
    <text evidence="1 7">Belongs to the cytochrome P450 family.</text>
</comment>
<keyword evidence="10" id="KW-1185">Reference proteome</keyword>
<keyword evidence="8" id="KW-0472">Membrane</keyword>
<evidence type="ECO:0000256" key="1">
    <source>
        <dbReference type="ARBA" id="ARBA00010617"/>
    </source>
</evidence>
<keyword evidence="5 7" id="KW-0408">Iron</keyword>
<dbReference type="PRINTS" id="PR00463">
    <property type="entry name" value="EP450I"/>
</dbReference>
<dbReference type="Proteomes" id="UP001642483">
    <property type="component" value="Unassembled WGS sequence"/>
</dbReference>
<evidence type="ECO:0000313" key="10">
    <source>
        <dbReference type="Proteomes" id="UP001642483"/>
    </source>
</evidence>
<gene>
    <name evidence="9" type="ORF">CVLEPA_LOCUS29164</name>
</gene>
<evidence type="ECO:0000256" key="2">
    <source>
        <dbReference type="ARBA" id="ARBA00022617"/>
    </source>
</evidence>
<organism evidence="9 10">
    <name type="scientific">Clavelina lepadiformis</name>
    <name type="common">Light-bulb sea squirt</name>
    <name type="synonym">Ascidia lepadiformis</name>
    <dbReference type="NCBI Taxonomy" id="159417"/>
    <lineage>
        <taxon>Eukaryota</taxon>
        <taxon>Metazoa</taxon>
        <taxon>Chordata</taxon>
        <taxon>Tunicata</taxon>
        <taxon>Ascidiacea</taxon>
        <taxon>Aplousobranchia</taxon>
        <taxon>Clavelinidae</taxon>
        <taxon>Clavelina</taxon>
    </lineage>
</organism>